<proteinExistence type="predicted"/>
<evidence type="ECO:0000313" key="2">
    <source>
        <dbReference type="Proteomes" id="UP001162480"/>
    </source>
</evidence>
<gene>
    <name evidence="1" type="ORF">OCTVUL_1B029447</name>
</gene>
<name>A0AA36AEZ7_OCTVU</name>
<keyword evidence="2" id="KW-1185">Reference proteome</keyword>
<accession>A0AA36AEZ7</accession>
<evidence type="ECO:0000313" key="1">
    <source>
        <dbReference type="EMBL" id="CAI9714879.1"/>
    </source>
</evidence>
<sequence>MNIAEEDISPSREFVAKLNDIQVPKSKEDIDKIVHLTNYYRRFVSAHSEKVKPLLSARSKEFQSDYVMDIDIMKEKSLMIEIEIM</sequence>
<dbReference type="AlphaFoldDB" id="A0AA36AEZ7"/>
<dbReference type="SUPFAM" id="SSF56672">
    <property type="entry name" value="DNA/RNA polymerases"/>
    <property type="match status" value="1"/>
</dbReference>
<protein>
    <submittedName>
        <fullName evidence="1">Uncharacterized protein</fullName>
    </submittedName>
</protein>
<dbReference type="EMBL" id="OX597814">
    <property type="protein sequence ID" value="CAI9714879.1"/>
    <property type="molecule type" value="Genomic_DNA"/>
</dbReference>
<dbReference type="Proteomes" id="UP001162480">
    <property type="component" value="Chromosome 1"/>
</dbReference>
<reference evidence="1" key="1">
    <citation type="submission" date="2023-08" db="EMBL/GenBank/DDBJ databases">
        <authorList>
            <person name="Alioto T."/>
            <person name="Alioto T."/>
            <person name="Gomez Garrido J."/>
        </authorList>
    </citation>
    <scope>NUCLEOTIDE SEQUENCE</scope>
</reference>
<dbReference type="InterPro" id="IPR043502">
    <property type="entry name" value="DNA/RNA_pol_sf"/>
</dbReference>
<dbReference type="InterPro" id="IPR043128">
    <property type="entry name" value="Rev_trsase/Diguanyl_cyclase"/>
</dbReference>
<organism evidence="1 2">
    <name type="scientific">Octopus vulgaris</name>
    <name type="common">Common octopus</name>
    <dbReference type="NCBI Taxonomy" id="6645"/>
    <lineage>
        <taxon>Eukaryota</taxon>
        <taxon>Metazoa</taxon>
        <taxon>Spiralia</taxon>
        <taxon>Lophotrochozoa</taxon>
        <taxon>Mollusca</taxon>
        <taxon>Cephalopoda</taxon>
        <taxon>Coleoidea</taxon>
        <taxon>Octopodiformes</taxon>
        <taxon>Octopoda</taxon>
        <taxon>Incirrata</taxon>
        <taxon>Octopodidae</taxon>
        <taxon>Octopus</taxon>
    </lineage>
</organism>
<dbReference type="Gene3D" id="3.30.70.270">
    <property type="match status" value="1"/>
</dbReference>